<gene>
    <name evidence="3" type="ORF">HJG60_008998</name>
</gene>
<dbReference type="InterPro" id="IPR043502">
    <property type="entry name" value="DNA/RNA_pol_sf"/>
</dbReference>
<dbReference type="InterPro" id="IPR000477">
    <property type="entry name" value="RT_dom"/>
</dbReference>
<proteinExistence type="predicted"/>
<accession>A0A834DFI9</accession>
<feature type="domain" description="Reverse transcriptase" evidence="2">
    <location>
        <begin position="1"/>
        <end position="163"/>
    </location>
</feature>
<dbReference type="EMBL" id="JABVXQ010000014">
    <property type="protein sequence ID" value="KAF6078064.1"/>
    <property type="molecule type" value="Genomic_DNA"/>
</dbReference>
<evidence type="ECO:0000256" key="1">
    <source>
        <dbReference type="ARBA" id="ARBA00012493"/>
    </source>
</evidence>
<evidence type="ECO:0000313" key="4">
    <source>
        <dbReference type="Proteomes" id="UP000664940"/>
    </source>
</evidence>
<dbReference type="EC" id="2.7.7.49" evidence="1"/>
<protein>
    <recommendedName>
        <fullName evidence="1">RNA-directed DNA polymerase</fullName>
        <ecNumber evidence="1">2.7.7.49</ecNumber>
    </recommendedName>
</protein>
<organism evidence="3 4">
    <name type="scientific">Phyllostomus discolor</name>
    <name type="common">pale spear-nosed bat</name>
    <dbReference type="NCBI Taxonomy" id="89673"/>
    <lineage>
        <taxon>Eukaryota</taxon>
        <taxon>Metazoa</taxon>
        <taxon>Chordata</taxon>
        <taxon>Craniata</taxon>
        <taxon>Vertebrata</taxon>
        <taxon>Euteleostomi</taxon>
        <taxon>Mammalia</taxon>
        <taxon>Eutheria</taxon>
        <taxon>Laurasiatheria</taxon>
        <taxon>Chiroptera</taxon>
        <taxon>Yangochiroptera</taxon>
        <taxon>Phyllostomidae</taxon>
        <taxon>Phyllostominae</taxon>
        <taxon>Phyllostomus</taxon>
    </lineage>
</organism>
<name>A0A834DFI9_9CHIR</name>
<dbReference type="PANTHER" id="PTHR19446">
    <property type="entry name" value="REVERSE TRANSCRIPTASES"/>
    <property type="match status" value="1"/>
</dbReference>
<dbReference type="Proteomes" id="UP000664940">
    <property type="component" value="Unassembled WGS sequence"/>
</dbReference>
<evidence type="ECO:0000259" key="2">
    <source>
        <dbReference type="PROSITE" id="PS50878"/>
    </source>
</evidence>
<evidence type="ECO:0000313" key="3">
    <source>
        <dbReference type="EMBL" id="KAF6078064.1"/>
    </source>
</evidence>
<sequence length="163" mass="18861">MLKSSRKYWQSAFSNVSNKMIHHDQVGFIPGMQGWYNIHNSINTIYHINKRKDKHYMIISIYLEKAFDEVQHPFMIKTLSKVGVEGAYLQIIKARHEKPTANIILNRQKLKAFPLGSGTRQGCLLSPLLFNIVLEVLATAVRPEREIKYMQIGNEVVKLSFFL</sequence>
<dbReference type="GO" id="GO:0003964">
    <property type="term" value="F:RNA-directed DNA polymerase activity"/>
    <property type="evidence" value="ECO:0007669"/>
    <property type="project" value="UniProtKB-EC"/>
</dbReference>
<dbReference type="SUPFAM" id="SSF56672">
    <property type="entry name" value="DNA/RNA polymerases"/>
    <property type="match status" value="1"/>
</dbReference>
<dbReference type="AlphaFoldDB" id="A0A834DFI9"/>
<comment type="caution">
    <text evidence="3">The sequence shown here is derived from an EMBL/GenBank/DDBJ whole genome shotgun (WGS) entry which is preliminary data.</text>
</comment>
<reference evidence="3 4" key="1">
    <citation type="journal article" date="2020" name="Nature">
        <title>Six reference-quality genomes reveal evolution of bat adaptations.</title>
        <authorList>
            <person name="Jebb D."/>
            <person name="Huang Z."/>
            <person name="Pippel M."/>
            <person name="Hughes G.M."/>
            <person name="Lavrichenko K."/>
            <person name="Devanna P."/>
            <person name="Winkler S."/>
            <person name="Jermiin L.S."/>
            <person name="Skirmuntt E.C."/>
            <person name="Katzourakis A."/>
            <person name="Burkitt-Gray L."/>
            <person name="Ray D.A."/>
            <person name="Sullivan K.A.M."/>
            <person name="Roscito J.G."/>
            <person name="Kirilenko B.M."/>
            <person name="Davalos L.M."/>
            <person name="Corthals A.P."/>
            <person name="Power M.L."/>
            <person name="Jones G."/>
            <person name="Ransome R.D."/>
            <person name="Dechmann D.K.N."/>
            <person name="Locatelli A.G."/>
            <person name="Puechmaille S.J."/>
            <person name="Fedrigo O."/>
            <person name="Jarvis E.D."/>
            <person name="Hiller M."/>
            <person name="Vernes S.C."/>
            <person name="Myers E.W."/>
            <person name="Teeling E.C."/>
        </authorList>
    </citation>
    <scope>NUCLEOTIDE SEQUENCE [LARGE SCALE GENOMIC DNA]</scope>
    <source>
        <strain evidence="3">Bat1K_MPI-CBG_1</strain>
    </source>
</reference>
<dbReference type="Pfam" id="PF00078">
    <property type="entry name" value="RVT_1"/>
    <property type="match status" value="1"/>
</dbReference>
<dbReference type="PROSITE" id="PS50878">
    <property type="entry name" value="RT_POL"/>
    <property type="match status" value="1"/>
</dbReference>